<dbReference type="PROSITE" id="PS50995">
    <property type="entry name" value="HTH_MARR_2"/>
    <property type="match status" value="1"/>
</dbReference>
<keyword evidence="6" id="KW-1185">Reference proteome</keyword>
<dbReference type="EMBL" id="VINQ01000003">
    <property type="protein sequence ID" value="KAA0917712.1"/>
    <property type="molecule type" value="Genomic_DNA"/>
</dbReference>
<dbReference type="InterPro" id="IPR023187">
    <property type="entry name" value="Tscrpt_reg_MarR-type_CS"/>
</dbReference>
<dbReference type="Proteomes" id="UP000325291">
    <property type="component" value="Unassembled WGS sequence"/>
</dbReference>
<proteinExistence type="predicted"/>
<evidence type="ECO:0000313" key="6">
    <source>
        <dbReference type="Proteomes" id="UP000325291"/>
    </source>
</evidence>
<evidence type="ECO:0000256" key="1">
    <source>
        <dbReference type="ARBA" id="ARBA00023015"/>
    </source>
</evidence>
<dbReference type="SUPFAM" id="SSF46785">
    <property type="entry name" value="Winged helix' DNA-binding domain"/>
    <property type="match status" value="1"/>
</dbReference>
<sequence>MEVCKVTASVDDLGGLILEVFRLNGCLIAEGDRKVAPFGLSSARWQVLGAVDRSSEAQTVSQLAREAGVSRQAVQRIANTLIDDGLLEMADNPRDRRAQLVKMTEKGQAAYAKADSIRREWLKDVAKHFDREEMERAAKLLAKARFLLSSPLS</sequence>
<keyword evidence="1" id="KW-0805">Transcription regulation</keyword>
<name>A0A5A9ZL60_9RHOB</name>
<dbReference type="InterPro" id="IPR039422">
    <property type="entry name" value="MarR/SlyA-like"/>
</dbReference>
<feature type="domain" description="HTH marR-type" evidence="4">
    <location>
        <begin position="10"/>
        <end position="146"/>
    </location>
</feature>
<dbReference type="AlphaFoldDB" id="A0A5A9ZL60"/>
<evidence type="ECO:0000313" key="5">
    <source>
        <dbReference type="EMBL" id="KAA0917712.1"/>
    </source>
</evidence>
<keyword evidence="3" id="KW-0804">Transcription</keyword>
<gene>
    <name evidence="5" type="ORF">FLO80_06700</name>
</gene>
<dbReference type="GO" id="GO:0003700">
    <property type="term" value="F:DNA-binding transcription factor activity"/>
    <property type="evidence" value="ECO:0007669"/>
    <property type="project" value="InterPro"/>
</dbReference>
<dbReference type="PANTHER" id="PTHR33164:SF43">
    <property type="entry name" value="HTH-TYPE TRANSCRIPTIONAL REPRESSOR YETL"/>
    <property type="match status" value="1"/>
</dbReference>
<keyword evidence="2" id="KW-0238">DNA-binding</keyword>
<evidence type="ECO:0000256" key="3">
    <source>
        <dbReference type="ARBA" id="ARBA00023163"/>
    </source>
</evidence>
<accession>A0A5A9ZL60</accession>
<dbReference type="GO" id="GO:0006950">
    <property type="term" value="P:response to stress"/>
    <property type="evidence" value="ECO:0007669"/>
    <property type="project" value="TreeGrafter"/>
</dbReference>
<dbReference type="PRINTS" id="PR00598">
    <property type="entry name" value="HTHMARR"/>
</dbReference>
<dbReference type="GO" id="GO:0003677">
    <property type="term" value="F:DNA binding"/>
    <property type="evidence" value="ECO:0007669"/>
    <property type="project" value="UniProtKB-KW"/>
</dbReference>
<evidence type="ECO:0000256" key="2">
    <source>
        <dbReference type="ARBA" id="ARBA00023125"/>
    </source>
</evidence>
<dbReference type="InterPro" id="IPR036390">
    <property type="entry name" value="WH_DNA-bd_sf"/>
</dbReference>
<dbReference type="SMART" id="SM00347">
    <property type="entry name" value="HTH_MARR"/>
    <property type="match status" value="1"/>
</dbReference>
<dbReference type="PANTHER" id="PTHR33164">
    <property type="entry name" value="TRANSCRIPTIONAL REGULATOR, MARR FAMILY"/>
    <property type="match status" value="1"/>
</dbReference>
<comment type="caution">
    <text evidence="5">The sequence shown here is derived from an EMBL/GenBank/DDBJ whole genome shotgun (WGS) entry which is preliminary data.</text>
</comment>
<organism evidence="5 6">
    <name type="scientific">Aquicoccus porphyridii</name>
    <dbReference type="NCBI Taxonomy" id="1852029"/>
    <lineage>
        <taxon>Bacteria</taxon>
        <taxon>Pseudomonadati</taxon>
        <taxon>Pseudomonadota</taxon>
        <taxon>Alphaproteobacteria</taxon>
        <taxon>Rhodobacterales</taxon>
        <taxon>Paracoccaceae</taxon>
        <taxon>Aquicoccus</taxon>
    </lineage>
</organism>
<dbReference type="PROSITE" id="PS01117">
    <property type="entry name" value="HTH_MARR_1"/>
    <property type="match status" value="1"/>
</dbReference>
<dbReference type="InterPro" id="IPR036388">
    <property type="entry name" value="WH-like_DNA-bd_sf"/>
</dbReference>
<protein>
    <submittedName>
        <fullName evidence="5">MarR family transcriptional regulator</fullName>
    </submittedName>
</protein>
<reference evidence="5 6" key="1">
    <citation type="submission" date="2019-07" db="EMBL/GenBank/DDBJ databases">
        <title>Aquicoccus porphyridii gen. nov., sp. nov., isolated from a small marine red alga, Porphyridium marinum.</title>
        <authorList>
            <person name="Liu L."/>
        </authorList>
    </citation>
    <scope>NUCLEOTIDE SEQUENCE [LARGE SCALE GENOMIC DNA]</scope>
    <source>
        <strain evidence="5 6">L1 8-17</strain>
    </source>
</reference>
<dbReference type="Pfam" id="PF12802">
    <property type="entry name" value="MarR_2"/>
    <property type="match status" value="1"/>
</dbReference>
<dbReference type="InterPro" id="IPR000835">
    <property type="entry name" value="HTH_MarR-typ"/>
</dbReference>
<evidence type="ECO:0000259" key="4">
    <source>
        <dbReference type="PROSITE" id="PS50995"/>
    </source>
</evidence>
<dbReference type="Gene3D" id="1.10.10.10">
    <property type="entry name" value="Winged helix-like DNA-binding domain superfamily/Winged helix DNA-binding domain"/>
    <property type="match status" value="1"/>
</dbReference>